<reference evidence="8" key="1">
    <citation type="submission" date="2019-08" db="EMBL/GenBank/DDBJ databases">
        <authorList>
            <person name="Kucharzyk K."/>
            <person name="Murdoch R.W."/>
            <person name="Higgins S."/>
            <person name="Loffler F."/>
        </authorList>
    </citation>
    <scope>NUCLEOTIDE SEQUENCE</scope>
</reference>
<dbReference type="AlphaFoldDB" id="A0A644VXE3"/>
<dbReference type="SUPFAM" id="SSF55785">
    <property type="entry name" value="PYP-like sensor domain (PAS domain)"/>
    <property type="match status" value="1"/>
</dbReference>
<dbReference type="Pfam" id="PF02954">
    <property type="entry name" value="HTH_8"/>
    <property type="match status" value="1"/>
</dbReference>
<keyword evidence="2" id="KW-0067">ATP-binding</keyword>
<dbReference type="InterPro" id="IPR009057">
    <property type="entry name" value="Homeodomain-like_sf"/>
</dbReference>
<proteinExistence type="predicted"/>
<dbReference type="InterPro" id="IPR025662">
    <property type="entry name" value="Sigma_54_int_dom_ATP-bd_1"/>
</dbReference>
<dbReference type="InterPro" id="IPR003018">
    <property type="entry name" value="GAF"/>
</dbReference>
<evidence type="ECO:0000259" key="6">
    <source>
        <dbReference type="PROSITE" id="PS50045"/>
    </source>
</evidence>
<dbReference type="PROSITE" id="PS00688">
    <property type="entry name" value="SIGMA54_INTERACT_3"/>
    <property type="match status" value="1"/>
</dbReference>
<comment type="caution">
    <text evidence="8">The sequence shown here is derived from an EMBL/GenBank/DDBJ whole genome shotgun (WGS) entry which is preliminary data.</text>
</comment>
<dbReference type="PANTHER" id="PTHR32071">
    <property type="entry name" value="TRANSCRIPTIONAL REGULATORY PROTEIN"/>
    <property type="match status" value="1"/>
</dbReference>
<dbReference type="Gene3D" id="1.10.8.60">
    <property type="match status" value="1"/>
</dbReference>
<dbReference type="PROSITE" id="PS00676">
    <property type="entry name" value="SIGMA54_INTERACT_2"/>
    <property type="match status" value="1"/>
</dbReference>
<dbReference type="SMART" id="SM00382">
    <property type="entry name" value="AAA"/>
    <property type="match status" value="1"/>
</dbReference>
<dbReference type="PRINTS" id="PR01590">
    <property type="entry name" value="HTHFIS"/>
</dbReference>
<gene>
    <name evidence="8" type="primary">acoR_9</name>
    <name evidence="8" type="ORF">SDC9_41156</name>
</gene>
<dbReference type="InterPro" id="IPR025944">
    <property type="entry name" value="Sigma_54_int_dom_CS"/>
</dbReference>
<keyword evidence="3" id="KW-0805">Transcription regulation</keyword>
<dbReference type="FunFam" id="3.40.50.300:FF:000006">
    <property type="entry name" value="DNA-binding transcriptional regulator NtrC"/>
    <property type="match status" value="1"/>
</dbReference>
<dbReference type="InterPro" id="IPR003593">
    <property type="entry name" value="AAA+_ATPase"/>
</dbReference>
<dbReference type="PROSITE" id="PS50112">
    <property type="entry name" value="PAS"/>
    <property type="match status" value="1"/>
</dbReference>
<dbReference type="Pfam" id="PF01590">
    <property type="entry name" value="GAF"/>
    <property type="match status" value="1"/>
</dbReference>
<dbReference type="PANTHER" id="PTHR32071:SF57">
    <property type="entry name" value="C4-DICARBOXYLATE TRANSPORT TRANSCRIPTIONAL REGULATORY PROTEIN DCTD"/>
    <property type="match status" value="1"/>
</dbReference>
<evidence type="ECO:0000256" key="4">
    <source>
        <dbReference type="ARBA" id="ARBA00023125"/>
    </source>
</evidence>
<dbReference type="Gene3D" id="3.30.450.40">
    <property type="match status" value="1"/>
</dbReference>
<evidence type="ECO:0000259" key="7">
    <source>
        <dbReference type="PROSITE" id="PS50112"/>
    </source>
</evidence>
<sequence length="639" mass="72151">MGMYNKSLLIENSHKRSEDYGIEKDSNHSKMILHGDELRKALELNKELIEISKPYIDMVVESVEDRDFIIILTDNNGCILYIKGANEIKDELGKLNLKIGAYMDEKNIGTNAMGTAIKENRCIQITAKEHYVNIFQSLTCSAAPIHNSKGEIIGTLNLTGKSNMKHPHTLGLVIFGVTAIENELYRIKANYILNQTYNYMKTVIENVDKGIMIVDTHGKIININELGLNILDKRNHNLINEDINHIIPNFQNVVDKISKNNKPITKEIKLSHASKYKTEVIFKGIKHNEKIIGIVATLTRLKEENKGNNFTGAFFTFNDIIGESDAIKNVITNCKIIANSPSTVLIQGESGTGKEVLAQSIHNYSLRKNNKFIAINCGAIPANIIESELFGYEDGTFTGGKKGGRIGKIELANGGTLFLDEIGEMPLDMQVKLLRVLQEGRVTRLGGGKEISVDMRVIAATNKDLKKEVKRGKFREDLYYRLCVIPIKLPPLKERKGDITKLIEYFLNMKSIKLDKDIPVISNELYNKLLGYNWPGNIRQLENSIENIVNLNGELSVDIIDEYEEKVSTNLTIDNKEILEENIKENIKEKSFNLEEIEKRTIINAIDSNKHNMTKTAKALGISRNTLYLKIKKYNIDVK</sequence>
<dbReference type="InterPro" id="IPR035965">
    <property type="entry name" value="PAS-like_dom_sf"/>
</dbReference>
<protein>
    <submittedName>
        <fullName evidence="8">Acetoin dehydrogenase operon transcriptional activator AcoR</fullName>
    </submittedName>
</protein>
<keyword evidence="1" id="KW-0547">Nucleotide-binding</keyword>
<dbReference type="InterPro" id="IPR025943">
    <property type="entry name" value="Sigma_54_int_dom_ATP-bd_2"/>
</dbReference>
<dbReference type="Gene3D" id="3.30.450.20">
    <property type="entry name" value="PAS domain"/>
    <property type="match status" value="1"/>
</dbReference>
<evidence type="ECO:0000256" key="5">
    <source>
        <dbReference type="ARBA" id="ARBA00023163"/>
    </source>
</evidence>
<dbReference type="Gene3D" id="3.40.50.300">
    <property type="entry name" value="P-loop containing nucleotide triphosphate hydrolases"/>
    <property type="match status" value="1"/>
</dbReference>
<evidence type="ECO:0000256" key="1">
    <source>
        <dbReference type="ARBA" id="ARBA00022741"/>
    </source>
</evidence>
<dbReference type="Pfam" id="PF25601">
    <property type="entry name" value="AAA_lid_14"/>
    <property type="match status" value="1"/>
</dbReference>
<dbReference type="InterPro" id="IPR002197">
    <property type="entry name" value="HTH_Fis"/>
</dbReference>
<keyword evidence="5" id="KW-0804">Transcription</keyword>
<keyword evidence="4" id="KW-0238">DNA-binding</keyword>
<dbReference type="PROSITE" id="PS00675">
    <property type="entry name" value="SIGMA54_INTERACT_1"/>
    <property type="match status" value="1"/>
</dbReference>
<evidence type="ECO:0000256" key="2">
    <source>
        <dbReference type="ARBA" id="ARBA00022840"/>
    </source>
</evidence>
<name>A0A644VXE3_9ZZZZ</name>
<dbReference type="Gene3D" id="1.10.10.60">
    <property type="entry name" value="Homeodomain-like"/>
    <property type="match status" value="1"/>
</dbReference>
<dbReference type="EMBL" id="VSSQ01000450">
    <property type="protein sequence ID" value="MPL94993.1"/>
    <property type="molecule type" value="Genomic_DNA"/>
</dbReference>
<dbReference type="SUPFAM" id="SSF46689">
    <property type="entry name" value="Homeodomain-like"/>
    <property type="match status" value="1"/>
</dbReference>
<dbReference type="InterPro" id="IPR000014">
    <property type="entry name" value="PAS"/>
</dbReference>
<dbReference type="GO" id="GO:0043565">
    <property type="term" value="F:sequence-specific DNA binding"/>
    <property type="evidence" value="ECO:0007669"/>
    <property type="project" value="InterPro"/>
</dbReference>
<dbReference type="PROSITE" id="PS50045">
    <property type="entry name" value="SIGMA54_INTERACT_4"/>
    <property type="match status" value="1"/>
</dbReference>
<dbReference type="GO" id="GO:0006355">
    <property type="term" value="P:regulation of DNA-templated transcription"/>
    <property type="evidence" value="ECO:0007669"/>
    <property type="project" value="InterPro"/>
</dbReference>
<dbReference type="InterPro" id="IPR002078">
    <property type="entry name" value="Sigma_54_int"/>
</dbReference>
<dbReference type="SUPFAM" id="SSF52540">
    <property type="entry name" value="P-loop containing nucleoside triphosphate hydrolases"/>
    <property type="match status" value="1"/>
</dbReference>
<dbReference type="InterPro" id="IPR027417">
    <property type="entry name" value="P-loop_NTPase"/>
</dbReference>
<feature type="domain" description="PAS" evidence="7">
    <location>
        <begin position="196"/>
        <end position="241"/>
    </location>
</feature>
<dbReference type="Pfam" id="PF00158">
    <property type="entry name" value="Sigma54_activat"/>
    <property type="match status" value="1"/>
</dbReference>
<evidence type="ECO:0000256" key="3">
    <source>
        <dbReference type="ARBA" id="ARBA00023015"/>
    </source>
</evidence>
<evidence type="ECO:0000313" key="8">
    <source>
        <dbReference type="EMBL" id="MPL94993.1"/>
    </source>
</evidence>
<dbReference type="InterPro" id="IPR029016">
    <property type="entry name" value="GAF-like_dom_sf"/>
</dbReference>
<dbReference type="CDD" id="cd00009">
    <property type="entry name" value="AAA"/>
    <property type="match status" value="1"/>
</dbReference>
<feature type="domain" description="Sigma-54 factor interaction" evidence="6">
    <location>
        <begin position="320"/>
        <end position="550"/>
    </location>
</feature>
<organism evidence="8">
    <name type="scientific">bioreactor metagenome</name>
    <dbReference type="NCBI Taxonomy" id="1076179"/>
    <lineage>
        <taxon>unclassified sequences</taxon>
        <taxon>metagenomes</taxon>
        <taxon>ecological metagenomes</taxon>
    </lineage>
</organism>
<dbReference type="InterPro" id="IPR058031">
    <property type="entry name" value="AAA_lid_NorR"/>
</dbReference>
<accession>A0A644VXE3</accession>
<dbReference type="GO" id="GO:0005524">
    <property type="term" value="F:ATP binding"/>
    <property type="evidence" value="ECO:0007669"/>
    <property type="project" value="UniProtKB-KW"/>
</dbReference>